<dbReference type="FunFam" id="3.30.230.80:FF:000002">
    <property type="entry name" value="Molecular chaperone HtpG"/>
    <property type="match status" value="1"/>
</dbReference>
<feature type="region of interest" description="C" evidence="10">
    <location>
        <begin position="534"/>
        <end position="613"/>
    </location>
</feature>
<feature type="coiled-coil region" evidence="12">
    <location>
        <begin position="565"/>
        <end position="592"/>
    </location>
</feature>
<feature type="binding site" evidence="11">
    <location>
        <position position="32"/>
    </location>
    <ligand>
        <name>ATP</name>
        <dbReference type="ChEBI" id="CHEBI:30616"/>
    </ligand>
</feature>
<evidence type="ECO:0000313" key="14">
    <source>
        <dbReference type="EMBL" id="QJR98233.1"/>
    </source>
</evidence>
<dbReference type="Pfam" id="PF13589">
    <property type="entry name" value="HATPase_c_3"/>
    <property type="match status" value="1"/>
</dbReference>
<evidence type="ECO:0000256" key="2">
    <source>
        <dbReference type="ARBA" id="ARBA00008239"/>
    </source>
</evidence>
<feature type="binding site" evidence="11">
    <location>
        <begin position="98"/>
        <end position="99"/>
    </location>
    <ligand>
        <name>ATP</name>
        <dbReference type="ChEBI" id="CHEBI:30616"/>
    </ligand>
</feature>
<dbReference type="Pfam" id="PF00183">
    <property type="entry name" value="HSP90"/>
    <property type="match status" value="1"/>
</dbReference>
<dbReference type="GO" id="GO:0005524">
    <property type="term" value="F:ATP binding"/>
    <property type="evidence" value="ECO:0007669"/>
    <property type="project" value="UniProtKB-UniRule"/>
</dbReference>
<dbReference type="GO" id="GO:0016887">
    <property type="term" value="F:ATP hydrolysis activity"/>
    <property type="evidence" value="ECO:0007669"/>
    <property type="project" value="InterPro"/>
</dbReference>
<dbReference type="PRINTS" id="PR00775">
    <property type="entry name" value="HEATSHOCK90"/>
</dbReference>
<comment type="function">
    <text evidence="8 10">Molecular chaperone. Has ATPase activity.</text>
</comment>
<feature type="region of interest" description="A; substrate-binding" evidence="10">
    <location>
        <begin position="1"/>
        <end position="324"/>
    </location>
</feature>
<keyword evidence="7 10" id="KW-0143">Chaperone</keyword>
<dbReference type="SUPFAM" id="SSF54211">
    <property type="entry name" value="Ribosomal protein S5 domain 2-like"/>
    <property type="match status" value="1"/>
</dbReference>
<evidence type="ECO:0000256" key="4">
    <source>
        <dbReference type="ARBA" id="ARBA00022741"/>
    </source>
</evidence>
<dbReference type="PANTHER" id="PTHR11528">
    <property type="entry name" value="HEAT SHOCK PROTEIN 90 FAMILY MEMBER"/>
    <property type="match status" value="1"/>
</dbReference>
<evidence type="ECO:0000256" key="10">
    <source>
        <dbReference type="HAMAP-Rule" id="MF_00505"/>
    </source>
</evidence>
<dbReference type="PIRSF" id="PIRSF002583">
    <property type="entry name" value="Hsp90"/>
    <property type="match status" value="1"/>
</dbReference>
<keyword evidence="6 10" id="KW-0346">Stress response</keyword>
<dbReference type="EMBL" id="MN990729">
    <property type="protein sequence ID" value="QJR98233.1"/>
    <property type="molecule type" value="Genomic_DNA"/>
</dbReference>
<evidence type="ECO:0000256" key="7">
    <source>
        <dbReference type="ARBA" id="ARBA00023186"/>
    </source>
</evidence>
<gene>
    <name evidence="10 14" type="primary">htpG</name>
    <name evidence="14" type="ORF">PlAlph_2380</name>
</gene>
<evidence type="ECO:0000256" key="11">
    <source>
        <dbReference type="PIRSR" id="PIRSR002583-1"/>
    </source>
</evidence>
<dbReference type="GO" id="GO:0051082">
    <property type="term" value="F:unfolded protein binding"/>
    <property type="evidence" value="ECO:0007669"/>
    <property type="project" value="UniProtKB-UniRule"/>
</dbReference>
<keyword evidence="12" id="KW-0175">Coiled coil</keyword>
<proteinExistence type="inferred from homology"/>
<sequence length="613" mass="69624">MSEKMNFQAEVNKMLNIVVNSLYSEKYIFLRELISNASDACDKLKYLMLTKPDAAKGNGELKITVTPDEKENTLIVADNGIGMDREDLINHLGTIAKSGTSDFVANMKENGSAADLIGQFGVGFYSAFMVADKVEILTKKAGEEKAYRWISNGIDGFEIEDAEKDGIGTEIKLFLKEDAKNFTDTIYLRHLIRTYSDHINYPIVLNLGEAGEETVNTGSALWTRNKSEISEDQYKDFYQHISHNFDDPWLTLHYKAEGSIEYSALLFIPSSQPYDLFQPDRKQGLKLYVNRVFISDKVEELMPNYLRFVKGVVDSSDLPLNISREMLQQNALIAKIRHGIVGRLLKELKKRSENYDDYIKFWNNFGIAFKEGIYEDFSNREEIAGLSLFHSTKTADKMTQLDGYIERMAPEQKAIYYITGDDVNVLSNNPQLEAFKQKGLEVLLLVDPIDEFWTQSMPNYKGKAIKHISQADIDLGFERNEPKAEAGSLEKLMNFMGDLFKNEVGKVEATEKLASSPVSLTVENGQMSIHLERLMRNHQQQTAFDSTRILEVNPYHPLIIKMSELAEDESKKKELEKIAKILLDQAKIAEGEPISDSSFYVSSVSDYILKSFN</sequence>
<dbReference type="InterPro" id="IPR003594">
    <property type="entry name" value="HATPase_dom"/>
</dbReference>
<name>A0A6M4NMP0_9PROT</name>
<evidence type="ECO:0000256" key="8">
    <source>
        <dbReference type="ARBA" id="ARBA00058590"/>
    </source>
</evidence>
<evidence type="ECO:0000256" key="3">
    <source>
        <dbReference type="ARBA" id="ARBA00022490"/>
    </source>
</evidence>
<comment type="caution">
    <text evidence="10">Lacks conserved residue(s) required for the propagation of feature annotation.</text>
</comment>
<comment type="subcellular location">
    <subcellularLocation>
        <location evidence="1 10">Cytoplasm</location>
    </subcellularLocation>
</comment>
<evidence type="ECO:0000256" key="1">
    <source>
        <dbReference type="ARBA" id="ARBA00004496"/>
    </source>
</evidence>
<keyword evidence="3 10" id="KW-0963">Cytoplasm</keyword>
<dbReference type="HAMAP" id="MF_00505">
    <property type="entry name" value="HSP90"/>
    <property type="match status" value="1"/>
</dbReference>
<feature type="binding site" evidence="11">
    <location>
        <position position="83"/>
    </location>
    <ligand>
        <name>ATP</name>
        <dbReference type="ChEBI" id="CHEBI:30616"/>
    </ligand>
</feature>
<evidence type="ECO:0000256" key="6">
    <source>
        <dbReference type="ARBA" id="ARBA00023016"/>
    </source>
</evidence>
<feature type="binding site" evidence="11">
    <location>
        <position position="97"/>
    </location>
    <ligand>
        <name>ATP</name>
        <dbReference type="ChEBI" id="CHEBI:30616"/>
    </ligand>
</feature>
<evidence type="ECO:0000256" key="9">
    <source>
        <dbReference type="ARBA" id="ARBA00070675"/>
    </source>
</evidence>
<feature type="binding site" evidence="11">
    <location>
        <position position="324"/>
    </location>
    <ligand>
        <name>ATP</name>
        <dbReference type="ChEBI" id="CHEBI:30616"/>
    </ligand>
</feature>
<comment type="similarity">
    <text evidence="2 10">Belongs to the heat shock protein 90 family.</text>
</comment>
<dbReference type="SUPFAM" id="SSF55874">
    <property type="entry name" value="ATPase domain of HSP90 chaperone/DNA topoisomerase II/histidine kinase"/>
    <property type="match status" value="1"/>
</dbReference>
<dbReference type="InterPro" id="IPR020568">
    <property type="entry name" value="Ribosomal_Su5_D2-typ_SF"/>
</dbReference>
<dbReference type="InterPro" id="IPR036890">
    <property type="entry name" value="HATPase_C_sf"/>
</dbReference>
<feature type="binding site" evidence="11">
    <location>
        <position position="78"/>
    </location>
    <ligand>
        <name>ATP</name>
        <dbReference type="ChEBI" id="CHEBI:30616"/>
    </ligand>
</feature>
<dbReference type="Gene3D" id="3.30.565.10">
    <property type="entry name" value="Histidine kinase-like ATPase, C-terminal domain"/>
    <property type="match status" value="1"/>
</dbReference>
<keyword evidence="4 10" id="KW-0547">Nucleotide-binding</keyword>
<keyword evidence="5 10" id="KW-0067">ATP-binding</keyword>
<protein>
    <recommendedName>
        <fullName evidence="9 10">Chaperone protein HtpG</fullName>
    </recommendedName>
    <alternativeName>
        <fullName evidence="10">Heat shock protein HtpG</fullName>
    </alternativeName>
    <alternativeName>
        <fullName evidence="10">High temperature protein G</fullName>
    </alternativeName>
</protein>
<evidence type="ECO:0000259" key="13">
    <source>
        <dbReference type="SMART" id="SM00387"/>
    </source>
</evidence>
<dbReference type="GO" id="GO:0140662">
    <property type="term" value="F:ATP-dependent protein folding chaperone"/>
    <property type="evidence" value="ECO:0007669"/>
    <property type="project" value="InterPro"/>
</dbReference>
<feature type="binding site" evidence="11">
    <location>
        <position position="36"/>
    </location>
    <ligand>
        <name>ATP</name>
        <dbReference type="ChEBI" id="CHEBI:30616"/>
    </ligand>
</feature>
<dbReference type="FunFam" id="3.30.565.10:FF:000009">
    <property type="entry name" value="Molecular chaperone HtpG"/>
    <property type="match status" value="1"/>
</dbReference>
<feature type="binding site" evidence="11">
    <location>
        <begin position="119"/>
        <end position="124"/>
    </location>
    <ligand>
        <name>ATP</name>
        <dbReference type="ChEBI" id="CHEBI:30616"/>
    </ligand>
</feature>
<dbReference type="GO" id="GO:0005737">
    <property type="term" value="C:cytoplasm"/>
    <property type="evidence" value="ECO:0007669"/>
    <property type="project" value="UniProtKB-SubCell"/>
</dbReference>
<organism evidence="14">
    <name type="scientific">uncultured Alphaproteobacteria bacterium</name>
    <dbReference type="NCBI Taxonomy" id="91750"/>
    <lineage>
        <taxon>Bacteria</taxon>
        <taxon>Pseudomonadati</taxon>
        <taxon>Pseudomonadota</taxon>
        <taxon>Alphaproteobacteria</taxon>
        <taxon>environmental samples</taxon>
    </lineage>
</organism>
<dbReference type="InterPro" id="IPR001404">
    <property type="entry name" value="Hsp90_fam"/>
</dbReference>
<feature type="binding site" evidence="11">
    <location>
        <position position="169"/>
    </location>
    <ligand>
        <name>ATP</name>
        <dbReference type="ChEBI" id="CHEBI:30616"/>
    </ligand>
</feature>
<dbReference type="Gene3D" id="1.20.120.790">
    <property type="entry name" value="Heat shock protein 90, C-terminal domain"/>
    <property type="match status" value="1"/>
</dbReference>
<comment type="subunit">
    <text evidence="10">Homodimer.</text>
</comment>
<reference evidence="14" key="1">
    <citation type="submission" date="2020-01" db="EMBL/GenBank/DDBJ databases">
        <title>Gastrointestinal microbiota of LL stock colony Peromyscus leucopus.</title>
        <authorList>
            <person name="Milovic A."/>
            <person name="Bassam K."/>
            <person name="Keay E."/>
            <person name="Barbour A.G."/>
        </authorList>
    </citation>
    <scope>NUCLEOTIDE SEQUENCE</scope>
    <source>
        <strain evidence="14">LL90</strain>
    </source>
</reference>
<dbReference type="InterPro" id="IPR037196">
    <property type="entry name" value="HSP90_C"/>
</dbReference>
<accession>A0A6M4NMP0</accession>
<dbReference type="SUPFAM" id="SSF110942">
    <property type="entry name" value="HSP90 C-terminal domain"/>
    <property type="match status" value="1"/>
</dbReference>
<feature type="domain" description="Histidine kinase/HSP90-like ATPase" evidence="13">
    <location>
        <begin position="25"/>
        <end position="179"/>
    </location>
</feature>
<dbReference type="Gene3D" id="3.30.230.80">
    <property type="match status" value="1"/>
</dbReference>
<dbReference type="Gene3D" id="3.40.50.11260">
    <property type="match status" value="1"/>
</dbReference>
<evidence type="ECO:0000256" key="5">
    <source>
        <dbReference type="ARBA" id="ARBA00022840"/>
    </source>
</evidence>
<dbReference type="InterPro" id="IPR020575">
    <property type="entry name" value="Hsp90_N"/>
</dbReference>
<dbReference type="SMART" id="SM00387">
    <property type="entry name" value="HATPase_c"/>
    <property type="match status" value="1"/>
</dbReference>
<dbReference type="CDD" id="cd16927">
    <property type="entry name" value="HATPase_Hsp90-like"/>
    <property type="match status" value="1"/>
</dbReference>
<dbReference type="AlphaFoldDB" id="A0A6M4NMP0"/>
<dbReference type="NCBIfam" id="NF003555">
    <property type="entry name" value="PRK05218.1"/>
    <property type="match status" value="1"/>
</dbReference>
<evidence type="ECO:0000256" key="12">
    <source>
        <dbReference type="SAM" id="Coils"/>
    </source>
</evidence>